<reference evidence="2" key="1">
    <citation type="journal article" date="2017" name="Genome Biol.">
        <title>Comparative genomics reveals high biological diversity and specific adaptations in the industrially and medically important fungal genus Aspergillus.</title>
        <authorList>
            <person name="de Vries R.P."/>
            <person name="Riley R."/>
            <person name="Wiebenga A."/>
            <person name="Aguilar-Osorio G."/>
            <person name="Amillis S."/>
            <person name="Uchima C.A."/>
            <person name="Anderluh G."/>
            <person name="Asadollahi M."/>
            <person name="Askin M."/>
            <person name="Barry K."/>
            <person name="Battaglia E."/>
            <person name="Bayram O."/>
            <person name="Benocci T."/>
            <person name="Braus-Stromeyer S.A."/>
            <person name="Caldana C."/>
            <person name="Canovas D."/>
            <person name="Cerqueira G.C."/>
            <person name="Chen F."/>
            <person name="Chen W."/>
            <person name="Choi C."/>
            <person name="Clum A."/>
            <person name="Dos Santos R.A."/>
            <person name="Damasio A.R."/>
            <person name="Diallinas G."/>
            <person name="Emri T."/>
            <person name="Fekete E."/>
            <person name="Flipphi M."/>
            <person name="Freyberg S."/>
            <person name="Gallo A."/>
            <person name="Gournas C."/>
            <person name="Habgood R."/>
            <person name="Hainaut M."/>
            <person name="Harispe M.L."/>
            <person name="Henrissat B."/>
            <person name="Hilden K.S."/>
            <person name="Hope R."/>
            <person name="Hossain A."/>
            <person name="Karabika E."/>
            <person name="Karaffa L."/>
            <person name="Karanyi Z."/>
            <person name="Krasevec N."/>
            <person name="Kuo A."/>
            <person name="Kusch H."/>
            <person name="LaButti K."/>
            <person name="Lagendijk E.L."/>
            <person name="Lapidus A."/>
            <person name="Levasseur A."/>
            <person name="Lindquist E."/>
            <person name="Lipzen A."/>
            <person name="Logrieco A.F."/>
            <person name="MacCabe A."/>
            <person name="Maekelae M.R."/>
            <person name="Malavazi I."/>
            <person name="Melin P."/>
            <person name="Meyer V."/>
            <person name="Mielnichuk N."/>
            <person name="Miskei M."/>
            <person name="Molnar A.P."/>
            <person name="Mule G."/>
            <person name="Ngan C.Y."/>
            <person name="Orejas M."/>
            <person name="Orosz E."/>
            <person name="Ouedraogo J.P."/>
            <person name="Overkamp K.M."/>
            <person name="Park H.-S."/>
            <person name="Perrone G."/>
            <person name="Piumi F."/>
            <person name="Punt P.J."/>
            <person name="Ram A.F."/>
            <person name="Ramon A."/>
            <person name="Rauscher S."/>
            <person name="Record E."/>
            <person name="Riano-Pachon D.M."/>
            <person name="Robert V."/>
            <person name="Roehrig J."/>
            <person name="Ruller R."/>
            <person name="Salamov A."/>
            <person name="Salih N.S."/>
            <person name="Samson R.A."/>
            <person name="Sandor E."/>
            <person name="Sanguinetti M."/>
            <person name="Schuetze T."/>
            <person name="Sepcic K."/>
            <person name="Shelest E."/>
            <person name="Sherlock G."/>
            <person name="Sophianopoulou V."/>
            <person name="Squina F.M."/>
            <person name="Sun H."/>
            <person name="Susca A."/>
            <person name="Todd R.B."/>
            <person name="Tsang A."/>
            <person name="Unkles S.E."/>
            <person name="van de Wiele N."/>
            <person name="van Rossen-Uffink D."/>
            <person name="Oliveira J.V."/>
            <person name="Vesth T.C."/>
            <person name="Visser J."/>
            <person name="Yu J.-H."/>
            <person name="Zhou M."/>
            <person name="Andersen M.R."/>
            <person name="Archer D.B."/>
            <person name="Baker S.E."/>
            <person name="Benoit I."/>
            <person name="Brakhage A.A."/>
            <person name="Braus G.H."/>
            <person name="Fischer R."/>
            <person name="Frisvad J.C."/>
            <person name="Goldman G.H."/>
            <person name="Houbraken J."/>
            <person name="Oakley B."/>
            <person name="Pocsi I."/>
            <person name="Scazzocchio C."/>
            <person name="Seiboth B."/>
            <person name="vanKuyk P.A."/>
            <person name="Wortman J."/>
            <person name="Dyer P.S."/>
            <person name="Grigoriev I.V."/>
        </authorList>
    </citation>
    <scope>NUCLEOTIDE SEQUENCE [LARGE SCALE GENOMIC DNA]</scope>
    <source>
        <strain evidence="2">DTO 134E9</strain>
    </source>
</reference>
<sequence>MSLSIDSILQLISIFLTVPQTLHAIWELMARWVRRLTRREENLLPISRPQLPNAERTTNIHFSYMVFVAVVAAPIIPSRRRDG</sequence>
<dbReference type="VEuPathDB" id="FungiDB:ASPWEDRAFT_181089"/>
<keyword evidence="2" id="KW-1185">Reference proteome</keyword>
<organism evidence="1 2">
    <name type="scientific">Aspergillus wentii DTO 134E9</name>
    <dbReference type="NCBI Taxonomy" id="1073089"/>
    <lineage>
        <taxon>Eukaryota</taxon>
        <taxon>Fungi</taxon>
        <taxon>Dikarya</taxon>
        <taxon>Ascomycota</taxon>
        <taxon>Pezizomycotina</taxon>
        <taxon>Eurotiomycetes</taxon>
        <taxon>Eurotiomycetidae</taxon>
        <taxon>Eurotiales</taxon>
        <taxon>Aspergillaceae</taxon>
        <taxon>Aspergillus</taxon>
        <taxon>Aspergillus subgen. Cremei</taxon>
    </lineage>
</organism>
<dbReference type="AlphaFoldDB" id="A0A1L9RXP9"/>
<dbReference type="Proteomes" id="UP000184383">
    <property type="component" value="Unassembled WGS sequence"/>
</dbReference>
<evidence type="ECO:0000313" key="1">
    <source>
        <dbReference type="EMBL" id="OJJ39720.1"/>
    </source>
</evidence>
<dbReference type="EMBL" id="KV878210">
    <property type="protein sequence ID" value="OJJ39720.1"/>
    <property type="molecule type" value="Genomic_DNA"/>
</dbReference>
<accession>A0A1L9RXP9</accession>
<evidence type="ECO:0000313" key="2">
    <source>
        <dbReference type="Proteomes" id="UP000184383"/>
    </source>
</evidence>
<dbReference type="RefSeq" id="XP_040693396.1">
    <property type="nucleotide sequence ID" value="XM_040831862.1"/>
</dbReference>
<gene>
    <name evidence="1" type="ORF">ASPWEDRAFT_181089</name>
</gene>
<protein>
    <submittedName>
        <fullName evidence="1">Uncharacterized protein</fullName>
    </submittedName>
</protein>
<dbReference type="GeneID" id="63747710"/>
<name>A0A1L9RXP9_ASPWE</name>
<proteinExistence type="predicted"/>